<dbReference type="InterPro" id="IPR033892">
    <property type="entry name" value="FNR_bac"/>
</dbReference>
<evidence type="ECO:0000256" key="8">
    <source>
        <dbReference type="ARBA" id="ARBA00023002"/>
    </source>
</evidence>
<evidence type="ECO:0000256" key="4">
    <source>
        <dbReference type="ARBA" id="ARBA00022630"/>
    </source>
</evidence>
<dbReference type="SUPFAM" id="SSF63380">
    <property type="entry name" value="Riboflavin synthase domain-like"/>
    <property type="match status" value="1"/>
</dbReference>
<keyword evidence="5" id="KW-0547">Nucleotide-binding</keyword>
<proteinExistence type="inferred from homology"/>
<evidence type="ECO:0000256" key="6">
    <source>
        <dbReference type="ARBA" id="ARBA00022827"/>
    </source>
</evidence>
<dbReference type="SUPFAM" id="SSF52343">
    <property type="entry name" value="Ferredoxin reductase-like, C-terminal NADP-linked domain"/>
    <property type="match status" value="1"/>
</dbReference>
<dbReference type="InterPro" id="IPR001709">
    <property type="entry name" value="Flavoprot_Pyr_Nucl_cyt_Rdtase"/>
</dbReference>
<dbReference type="PRINTS" id="PR00371">
    <property type="entry name" value="FPNCR"/>
</dbReference>
<comment type="catalytic activity">
    <reaction evidence="9">
        <text>2 reduced [2Fe-2S]-[ferredoxin] + NADP(+) + H(+) = 2 oxidized [2Fe-2S]-[ferredoxin] + NADPH</text>
        <dbReference type="Rhea" id="RHEA:20125"/>
        <dbReference type="Rhea" id="RHEA-COMP:10000"/>
        <dbReference type="Rhea" id="RHEA-COMP:10001"/>
        <dbReference type="ChEBI" id="CHEBI:15378"/>
        <dbReference type="ChEBI" id="CHEBI:33737"/>
        <dbReference type="ChEBI" id="CHEBI:33738"/>
        <dbReference type="ChEBI" id="CHEBI:57783"/>
        <dbReference type="ChEBI" id="CHEBI:58349"/>
        <dbReference type="EC" id="1.18.1.2"/>
    </reaction>
</comment>
<evidence type="ECO:0000313" key="12">
    <source>
        <dbReference type="Proteomes" id="UP001521209"/>
    </source>
</evidence>
<accession>A0ABS9DRN2</accession>
<dbReference type="Gene3D" id="3.40.50.80">
    <property type="entry name" value="Nucleotide-binding domain of ferredoxin-NADP reductase (FNR) module"/>
    <property type="match status" value="1"/>
</dbReference>
<dbReference type="Proteomes" id="UP001521209">
    <property type="component" value="Unassembled WGS sequence"/>
</dbReference>
<keyword evidence="4" id="KW-0285">Flavoprotein</keyword>
<dbReference type="InterPro" id="IPR051930">
    <property type="entry name" value="FNR_type-1"/>
</dbReference>
<dbReference type="InterPro" id="IPR039261">
    <property type="entry name" value="FNR_nucleotide-bd"/>
</dbReference>
<dbReference type="Pfam" id="PF00175">
    <property type="entry name" value="NAD_binding_1"/>
    <property type="match status" value="1"/>
</dbReference>
<dbReference type="PROSITE" id="PS51384">
    <property type="entry name" value="FAD_FR"/>
    <property type="match status" value="1"/>
</dbReference>
<evidence type="ECO:0000256" key="9">
    <source>
        <dbReference type="ARBA" id="ARBA00047776"/>
    </source>
</evidence>
<comment type="similarity">
    <text evidence="2">Belongs to the ferredoxin--NADP reductase type 1 family.</text>
</comment>
<comment type="caution">
    <text evidence="11">The sequence shown here is derived from an EMBL/GenBank/DDBJ whole genome shotgun (WGS) entry which is preliminary data.</text>
</comment>
<dbReference type="PRINTS" id="PR00410">
    <property type="entry name" value="PHEHYDRXLASE"/>
</dbReference>
<protein>
    <recommendedName>
        <fullName evidence="3">ferredoxin--NADP(+) reductase</fullName>
        <ecNumber evidence="3">1.18.1.2</ecNumber>
    </recommendedName>
</protein>
<dbReference type="EC" id="1.18.1.2" evidence="3"/>
<dbReference type="CDD" id="cd06195">
    <property type="entry name" value="FNR1"/>
    <property type="match status" value="1"/>
</dbReference>
<dbReference type="PANTHER" id="PTHR47878">
    <property type="entry name" value="OXIDOREDUCTASE FAD/NAD(P)-BINDING DOMAIN PROTEIN"/>
    <property type="match status" value="1"/>
</dbReference>
<dbReference type="Gene3D" id="2.40.30.10">
    <property type="entry name" value="Translation factors"/>
    <property type="match status" value="1"/>
</dbReference>
<reference evidence="11 12" key="1">
    <citation type="submission" date="2022-01" db="EMBL/GenBank/DDBJ databases">
        <authorList>
            <person name="Won M."/>
            <person name="Kim S.-J."/>
            <person name="Kwon S.-W."/>
        </authorList>
    </citation>
    <scope>NUCLEOTIDE SEQUENCE [LARGE SCALE GENOMIC DNA]</scope>
    <source>
        <strain evidence="11 12">KCTC 23505</strain>
    </source>
</reference>
<name>A0ABS9DRN2_9PROT</name>
<keyword evidence="8" id="KW-0560">Oxidoreductase</keyword>
<evidence type="ECO:0000256" key="1">
    <source>
        <dbReference type="ARBA" id="ARBA00001974"/>
    </source>
</evidence>
<evidence type="ECO:0000256" key="5">
    <source>
        <dbReference type="ARBA" id="ARBA00022741"/>
    </source>
</evidence>
<dbReference type="RefSeq" id="WP_235702646.1">
    <property type="nucleotide sequence ID" value="NZ_JAKGBZ010000002.1"/>
</dbReference>
<dbReference type="Pfam" id="PF00970">
    <property type="entry name" value="FAD_binding_6"/>
    <property type="match status" value="1"/>
</dbReference>
<evidence type="ECO:0000259" key="10">
    <source>
        <dbReference type="PROSITE" id="PS51384"/>
    </source>
</evidence>
<evidence type="ECO:0000256" key="3">
    <source>
        <dbReference type="ARBA" id="ARBA00013223"/>
    </source>
</evidence>
<dbReference type="PANTHER" id="PTHR47878:SF1">
    <property type="entry name" value="FLAVODOXIN_FERREDOXIN--NADP REDUCTASE"/>
    <property type="match status" value="1"/>
</dbReference>
<dbReference type="EMBL" id="JAKGBZ010000002">
    <property type="protein sequence ID" value="MCF3945406.1"/>
    <property type="molecule type" value="Genomic_DNA"/>
</dbReference>
<dbReference type="InterPro" id="IPR008333">
    <property type="entry name" value="Cbr1-like_FAD-bd_dom"/>
</dbReference>
<dbReference type="InterPro" id="IPR017927">
    <property type="entry name" value="FAD-bd_FR_type"/>
</dbReference>
<keyword evidence="6" id="KW-0274">FAD</keyword>
<keyword evidence="12" id="KW-1185">Reference proteome</keyword>
<comment type="cofactor">
    <cofactor evidence="1">
        <name>FAD</name>
        <dbReference type="ChEBI" id="CHEBI:57692"/>
    </cofactor>
</comment>
<evidence type="ECO:0000256" key="7">
    <source>
        <dbReference type="ARBA" id="ARBA00022857"/>
    </source>
</evidence>
<evidence type="ECO:0000313" key="11">
    <source>
        <dbReference type="EMBL" id="MCF3945406.1"/>
    </source>
</evidence>
<dbReference type="InterPro" id="IPR017938">
    <property type="entry name" value="Riboflavin_synthase-like_b-brl"/>
</dbReference>
<evidence type="ECO:0000256" key="2">
    <source>
        <dbReference type="ARBA" id="ARBA00008312"/>
    </source>
</evidence>
<dbReference type="InterPro" id="IPR001433">
    <property type="entry name" value="OxRdtase_FAD/NAD-bd"/>
</dbReference>
<gene>
    <name evidence="11" type="ORF">L2A60_01740</name>
</gene>
<sequence length="257" mass="28341">MAEQQTESVISVRHWSDTLFSFSTTRDPGFRFRSGQFTMVGLEAEGRRISRAYSMASAHYDDSLEFFSIKVPNGPLTSRLAQIKPGDPILIGRKPTGTLVLDGLTPGRRLFLLATGTGLAPFLSIIRDPETYDQFETVILMHGVRHIGDLAYRDFIAEDLPCHEFLGEQIREHLIYIPTVTREAFATTGRITALLESGAALAARGLAPIAPAQDRVMLCGSPAFLADMTGFLDSRDFVEGSLARPGQYVIEKAFVEK</sequence>
<organism evidence="11 12">
    <name type="scientific">Acidiphilium iwatense</name>
    <dbReference type="NCBI Taxonomy" id="768198"/>
    <lineage>
        <taxon>Bacteria</taxon>
        <taxon>Pseudomonadati</taxon>
        <taxon>Pseudomonadota</taxon>
        <taxon>Alphaproteobacteria</taxon>
        <taxon>Acetobacterales</taxon>
        <taxon>Acidocellaceae</taxon>
        <taxon>Acidiphilium</taxon>
    </lineage>
</organism>
<feature type="domain" description="FAD-binding FR-type" evidence="10">
    <location>
        <begin position="2"/>
        <end position="102"/>
    </location>
</feature>
<keyword evidence="7" id="KW-0521">NADP</keyword>